<organism evidence="2 3">
    <name type="scientific">Ideonella lacteola</name>
    <dbReference type="NCBI Taxonomy" id="2984193"/>
    <lineage>
        <taxon>Bacteria</taxon>
        <taxon>Pseudomonadati</taxon>
        <taxon>Pseudomonadota</taxon>
        <taxon>Betaproteobacteria</taxon>
        <taxon>Burkholderiales</taxon>
        <taxon>Sphaerotilaceae</taxon>
        <taxon>Ideonella</taxon>
    </lineage>
</organism>
<accession>A0ABU9BVN5</accession>
<evidence type="ECO:0000256" key="1">
    <source>
        <dbReference type="SAM" id="SignalP"/>
    </source>
</evidence>
<comment type="caution">
    <text evidence="2">The sequence shown here is derived from an EMBL/GenBank/DDBJ whole genome shotgun (WGS) entry which is preliminary data.</text>
</comment>
<dbReference type="EMBL" id="JBBUTG010000024">
    <property type="protein sequence ID" value="MEK8034029.1"/>
    <property type="molecule type" value="Genomic_DNA"/>
</dbReference>
<dbReference type="Proteomes" id="UP001371218">
    <property type="component" value="Unassembled WGS sequence"/>
</dbReference>
<evidence type="ECO:0000313" key="3">
    <source>
        <dbReference type="Proteomes" id="UP001371218"/>
    </source>
</evidence>
<sequence length="221" mass="24096">MAGITSRHSLNIDLQFCFMRAVFALSLLWLMTSAQAVGPVVVPPNETVAGVSQTEWSVRWWQWAFSFERPRSPVADTTGALCASRQSGEVWFLAGTYGTRRTERSCTVPAGKVLFFPLINYVTFRAENSDESCDSLARRAARLTDNPSALILEVDGVRYDSLAAHRLPTKCFSLVSGQPADAVADGYFVAVGPLARGQHVINFGGALPSMLQAVTYTLTVE</sequence>
<proteinExistence type="predicted"/>
<feature type="signal peptide" evidence="1">
    <location>
        <begin position="1"/>
        <end position="36"/>
    </location>
</feature>
<keyword evidence="3" id="KW-1185">Reference proteome</keyword>
<protein>
    <submittedName>
        <fullName evidence="2">Uncharacterized protein</fullName>
    </submittedName>
</protein>
<reference evidence="2 3" key="1">
    <citation type="submission" date="2024-04" db="EMBL/GenBank/DDBJ databases">
        <title>Novel species of the genus Ideonella isolated from streams.</title>
        <authorList>
            <person name="Lu H."/>
        </authorList>
    </citation>
    <scope>NUCLEOTIDE SEQUENCE [LARGE SCALE GENOMIC DNA]</scope>
    <source>
        <strain evidence="2 3">DXS29W</strain>
    </source>
</reference>
<evidence type="ECO:0000313" key="2">
    <source>
        <dbReference type="EMBL" id="MEK8034029.1"/>
    </source>
</evidence>
<keyword evidence="1" id="KW-0732">Signal</keyword>
<dbReference type="RefSeq" id="WP_341428454.1">
    <property type="nucleotide sequence ID" value="NZ_JBBUTG010000024.1"/>
</dbReference>
<gene>
    <name evidence="2" type="ORF">AACH06_24660</name>
</gene>
<feature type="chain" id="PRO_5045923392" evidence="1">
    <location>
        <begin position="37"/>
        <end position="221"/>
    </location>
</feature>
<name>A0ABU9BVN5_9BURK</name>